<evidence type="ECO:0000256" key="1">
    <source>
        <dbReference type="SAM" id="SignalP"/>
    </source>
</evidence>
<keyword evidence="1" id="KW-0732">Signal</keyword>
<sequence length="189" mass="22061">MPRPYPTPHPHHIGPVLIGSVLAAAIVALLMPAVANAQHDDRYDNRFTYSDSDYYPDDQDNSYDVAIAPYSNGDEDDIYYNSPAYYNEDGVPYAGKNLAYDYLKGDYYRYQGQPAQDHRAREQDGYRDGVLQTRPRGYRAYRNYYDSACGCSRRAYYRVYNSWGEHEYRKLGGYNDRRTYSSSDRYSRY</sequence>
<dbReference type="EMBL" id="AWGB01000022">
    <property type="protein sequence ID" value="ESQ90665.1"/>
    <property type="molecule type" value="Genomic_DNA"/>
</dbReference>
<keyword evidence="3" id="KW-1185">Reference proteome</keyword>
<comment type="caution">
    <text evidence="2">The sequence shown here is derived from an EMBL/GenBank/DDBJ whole genome shotgun (WGS) entry which is preliminary data.</text>
</comment>
<dbReference type="AlphaFoldDB" id="V4PYM9"/>
<dbReference type="STRING" id="1121022.GCA_000376105_00273"/>
<protein>
    <submittedName>
        <fullName evidence="2">Uncharacterized protein</fullName>
    </submittedName>
</protein>
<dbReference type="OrthoDB" id="7173587at2"/>
<gene>
    <name evidence="2" type="ORF">ABENE_11890</name>
</gene>
<dbReference type="Proteomes" id="UP000017837">
    <property type="component" value="Unassembled WGS sequence"/>
</dbReference>
<dbReference type="PATRIC" id="fig|1121022.4.peg.2411"/>
<accession>V4PYM9</accession>
<proteinExistence type="predicted"/>
<feature type="chain" id="PRO_5004725571" evidence="1">
    <location>
        <begin position="38"/>
        <end position="189"/>
    </location>
</feature>
<feature type="signal peptide" evidence="1">
    <location>
        <begin position="1"/>
        <end position="37"/>
    </location>
</feature>
<evidence type="ECO:0000313" key="2">
    <source>
        <dbReference type="EMBL" id="ESQ90665.1"/>
    </source>
</evidence>
<name>V4PYM9_9CAUL</name>
<dbReference type="RefSeq" id="WP_018079952.1">
    <property type="nucleotide sequence ID" value="NZ_AQWM01000001.1"/>
</dbReference>
<evidence type="ECO:0000313" key="3">
    <source>
        <dbReference type="Proteomes" id="UP000017837"/>
    </source>
</evidence>
<organism evidence="2 3">
    <name type="scientific">Asticcacaulis benevestitus DSM 16100 = ATCC BAA-896</name>
    <dbReference type="NCBI Taxonomy" id="1121022"/>
    <lineage>
        <taxon>Bacteria</taxon>
        <taxon>Pseudomonadati</taxon>
        <taxon>Pseudomonadota</taxon>
        <taxon>Alphaproteobacteria</taxon>
        <taxon>Caulobacterales</taxon>
        <taxon>Caulobacteraceae</taxon>
        <taxon>Asticcacaulis</taxon>
    </lineage>
</organism>
<reference evidence="2 3" key="1">
    <citation type="journal article" date="2014" name="Nature">
        <title>Sequential evolution of bacterial morphology by co-option of a developmental regulator.</title>
        <authorList>
            <person name="Jiang C."/>
            <person name="Brown P.J."/>
            <person name="Ducret A."/>
            <person name="Brun Y.V."/>
        </authorList>
    </citation>
    <scope>NUCLEOTIDE SEQUENCE [LARGE SCALE GENOMIC DNA]</scope>
    <source>
        <strain evidence="2 3">DSM 16100</strain>
    </source>
</reference>